<organism evidence="1 2">
    <name type="scientific">Bifidobacterium platyrrhinorum</name>
    <dbReference type="NCBI Taxonomy" id="2661628"/>
    <lineage>
        <taxon>Bacteria</taxon>
        <taxon>Bacillati</taxon>
        <taxon>Actinomycetota</taxon>
        <taxon>Actinomycetes</taxon>
        <taxon>Bifidobacteriales</taxon>
        <taxon>Bifidobacteriaceae</taxon>
        <taxon>Bifidobacterium</taxon>
    </lineage>
</organism>
<protein>
    <submittedName>
        <fullName evidence="1">HAD-IA family hydrolase</fullName>
    </submittedName>
</protein>
<accession>A0A6L9SW35</accession>
<dbReference type="Gene3D" id="3.40.50.1000">
    <property type="entry name" value="HAD superfamily/HAD-like"/>
    <property type="match status" value="1"/>
</dbReference>
<dbReference type="InterPro" id="IPR036412">
    <property type="entry name" value="HAD-like_sf"/>
</dbReference>
<dbReference type="SUPFAM" id="SSF56784">
    <property type="entry name" value="HAD-like"/>
    <property type="match status" value="1"/>
</dbReference>
<gene>
    <name evidence="1" type="ORF">GFD21_08235</name>
</gene>
<dbReference type="AlphaFoldDB" id="A0A6L9SW35"/>
<dbReference type="CDD" id="cd07505">
    <property type="entry name" value="HAD_BPGM-like"/>
    <property type="match status" value="1"/>
</dbReference>
<dbReference type="NCBIfam" id="TIGR01509">
    <property type="entry name" value="HAD-SF-IA-v3"/>
    <property type="match status" value="1"/>
</dbReference>
<dbReference type="SFLD" id="SFLDS00003">
    <property type="entry name" value="Haloacid_Dehalogenase"/>
    <property type="match status" value="1"/>
</dbReference>
<dbReference type="InterPro" id="IPR023214">
    <property type="entry name" value="HAD_sf"/>
</dbReference>
<dbReference type="SFLD" id="SFLDG01129">
    <property type="entry name" value="C1.5:_HAD__Beta-PGM__Phosphata"/>
    <property type="match status" value="1"/>
</dbReference>
<dbReference type="Gene3D" id="1.10.150.240">
    <property type="entry name" value="Putative phosphatase, domain 2"/>
    <property type="match status" value="1"/>
</dbReference>
<keyword evidence="2" id="KW-1185">Reference proteome</keyword>
<dbReference type="PANTHER" id="PTHR18901:SF38">
    <property type="entry name" value="PSEUDOURIDINE-5'-PHOSPHATASE"/>
    <property type="match status" value="1"/>
</dbReference>
<name>A0A6L9SW35_9BIFI</name>
<sequence>MTSRKAAIFDLDGTLLDSMGVWERIDIDFLGRRGIPVPPDYTVAVAPMQFHEIADYTIARFGLEETPEQVMAEWDAMAHEAYAHAVQAKPGALAYLRELKAEGVRLGVATTLTRGLREPALKHTGLFDLFDDIVSVDELGCAGKSQPDVYLMEAARLGVEPRDCTVFEDLLVAVRSAKAAGMRVWAMRDDSSAADWPAIVREADGVLTDFRDAPRDL</sequence>
<dbReference type="GO" id="GO:0016791">
    <property type="term" value="F:phosphatase activity"/>
    <property type="evidence" value="ECO:0007669"/>
    <property type="project" value="TreeGrafter"/>
</dbReference>
<evidence type="ECO:0000313" key="2">
    <source>
        <dbReference type="Proteomes" id="UP000483293"/>
    </source>
</evidence>
<dbReference type="InterPro" id="IPR023198">
    <property type="entry name" value="PGP-like_dom2"/>
</dbReference>
<keyword evidence="1" id="KW-0378">Hydrolase</keyword>
<evidence type="ECO:0000313" key="1">
    <source>
        <dbReference type="EMBL" id="NEG55742.1"/>
    </source>
</evidence>
<dbReference type="EMBL" id="WHZV01000007">
    <property type="protein sequence ID" value="NEG55742.1"/>
    <property type="molecule type" value="Genomic_DNA"/>
</dbReference>
<reference evidence="1 2" key="1">
    <citation type="submission" date="2019-10" db="EMBL/GenBank/DDBJ databases">
        <title>Bifidobacterium from non-human primates.</title>
        <authorList>
            <person name="Modesto M."/>
        </authorList>
    </citation>
    <scope>NUCLEOTIDE SEQUENCE [LARGE SCALE GENOMIC DNA]</scope>
    <source>
        <strain evidence="1 2">SMA15</strain>
    </source>
</reference>
<proteinExistence type="predicted"/>
<dbReference type="RefSeq" id="WP_163197515.1">
    <property type="nucleotide sequence ID" value="NZ_WHZV01000007.1"/>
</dbReference>
<dbReference type="PANTHER" id="PTHR18901">
    <property type="entry name" value="2-DEOXYGLUCOSE-6-PHOSPHATE PHOSPHATASE 2"/>
    <property type="match status" value="1"/>
</dbReference>
<dbReference type="Proteomes" id="UP000483293">
    <property type="component" value="Unassembled WGS sequence"/>
</dbReference>
<dbReference type="InterPro" id="IPR006439">
    <property type="entry name" value="HAD-SF_hydro_IA"/>
</dbReference>
<comment type="caution">
    <text evidence="1">The sequence shown here is derived from an EMBL/GenBank/DDBJ whole genome shotgun (WGS) entry which is preliminary data.</text>
</comment>
<dbReference type="Pfam" id="PF00702">
    <property type="entry name" value="Hydrolase"/>
    <property type="match status" value="1"/>
</dbReference>